<keyword evidence="1" id="KW-1015">Disulfide bond</keyword>
<dbReference type="CDD" id="cd00112">
    <property type="entry name" value="LDLa"/>
    <property type="match status" value="1"/>
</dbReference>
<proteinExistence type="predicted"/>
<dbReference type="SUPFAM" id="SSF57424">
    <property type="entry name" value="LDL receptor-like module"/>
    <property type="match status" value="1"/>
</dbReference>
<dbReference type="PANTHER" id="PTHR46876:SF1">
    <property type="entry name" value="LOW-DENSITY LIPOPROTEIN RECEPTOR-RELATED PROTEIN 11"/>
    <property type="match status" value="1"/>
</dbReference>
<evidence type="ECO:0000256" key="3">
    <source>
        <dbReference type="SAM" id="MobiDB-lite"/>
    </source>
</evidence>
<feature type="region of interest" description="Disordered" evidence="3">
    <location>
        <begin position="69"/>
        <end position="89"/>
    </location>
</feature>
<dbReference type="PROSITE" id="PS50068">
    <property type="entry name" value="LDLRA_2"/>
    <property type="match status" value="1"/>
</dbReference>
<reference evidence="4" key="2">
    <citation type="submission" date="2023-05" db="EMBL/GenBank/DDBJ databases">
        <authorList>
            <person name="Fouks B."/>
        </authorList>
    </citation>
    <scope>NUCLEOTIDE SEQUENCE</scope>
    <source>
        <strain evidence="4">Stay&amp;Tobe</strain>
        <tissue evidence="4">Testes</tissue>
    </source>
</reference>
<feature type="compositionally biased region" description="Low complexity" evidence="3">
    <location>
        <begin position="80"/>
        <end position="89"/>
    </location>
</feature>
<dbReference type="PANTHER" id="PTHR46876">
    <property type="entry name" value="LOW-DENSITY LIPOPROTEIN RECEPTOR-RELATED PROTEIN 11"/>
    <property type="match status" value="1"/>
</dbReference>
<feature type="non-terminal residue" evidence="4">
    <location>
        <position position="133"/>
    </location>
</feature>
<dbReference type="Proteomes" id="UP001233999">
    <property type="component" value="Unassembled WGS sequence"/>
</dbReference>
<dbReference type="Gene3D" id="4.10.400.10">
    <property type="entry name" value="Low-density Lipoprotein Receptor"/>
    <property type="match status" value="1"/>
</dbReference>
<dbReference type="EMBL" id="JASPKZ010000235">
    <property type="protein sequence ID" value="KAJ9600617.1"/>
    <property type="molecule type" value="Genomic_DNA"/>
</dbReference>
<dbReference type="InterPro" id="IPR002172">
    <property type="entry name" value="LDrepeatLR_classA_rpt"/>
</dbReference>
<comment type="caution">
    <text evidence="4">The sequence shown here is derived from an EMBL/GenBank/DDBJ whole genome shotgun (WGS) entry which is preliminary data.</text>
</comment>
<evidence type="ECO:0000313" key="4">
    <source>
        <dbReference type="EMBL" id="KAJ9600617.1"/>
    </source>
</evidence>
<dbReference type="AlphaFoldDB" id="A0AAD8ALW7"/>
<dbReference type="InterPro" id="IPR023415">
    <property type="entry name" value="LDLR_class-A_CS"/>
</dbReference>
<reference evidence="4" key="1">
    <citation type="journal article" date="2023" name="IScience">
        <title>Live-bearing cockroach genome reveals convergent evolutionary mechanisms linked to viviparity in insects and beyond.</title>
        <authorList>
            <person name="Fouks B."/>
            <person name="Harrison M.C."/>
            <person name="Mikhailova A.A."/>
            <person name="Marchal E."/>
            <person name="English S."/>
            <person name="Carruthers M."/>
            <person name="Jennings E.C."/>
            <person name="Chiamaka E.L."/>
            <person name="Frigard R.A."/>
            <person name="Pippel M."/>
            <person name="Attardo G.M."/>
            <person name="Benoit J.B."/>
            <person name="Bornberg-Bauer E."/>
            <person name="Tobe S.S."/>
        </authorList>
    </citation>
    <scope>NUCLEOTIDE SEQUENCE</scope>
    <source>
        <strain evidence="4">Stay&amp;Tobe</strain>
    </source>
</reference>
<accession>A0AAD8ALW7</accession>
<comment type="caution">
    <text evidence="2">Lacks conserved residue(s) required for the propagation of feature annotation.</text>
</comment>
<protein>
    <submittedName>
        <fullName evidence="4">Uncharacterized protein</fullName>
    </submittedName>
</protein>
<gene>
    <name evidence="4" type="ORF">L9F63_026246</name>
</gene>
<dbReference type="Pfam" id="PF00057">
    <property type="entry name" value="Ldl_recept_a"/>
    <property type="match status" value="1"/>
</dbReference>
<evidence type="ECO:0000256" key="2">
    <source>
        <dbReference type="PROSITE-ProRule" id="PRU00124"/>
    </source>
</evidence>
<dbReference type="SMART" id="SM00192">
    <property type="entry name" value="LDLa"/>
    <property type="match status" value="1"/>
</dbReference>
<evidence type="ECO:0000256" key="1">
    <source>
        <dbReference type="ARBA" id="ARBA00023157"/>
    </source>
</evidence>
<organism evidence="4 5">
    <name type="scientific">Diploptera punctata</name>
    <name type="common">Pacific beetle cockroach</name>
    <dbReference type="NCBI Taxonomy" id="6984"/>
    <lineage>
        <taxon>Eukaryota</taxon>
        <taxon>Metazoa</taxon>
        <taxon>Ecdysozoa</taxon>
        <taxon>Arthropoda</taxon>
        <taxon>Hexapoda</taxon>
        <taxon>Insecta</taxon>
        <taxon>Pterygota</taxon>
        <taxon>Neoptera</taxon>
        <taxon>Polyneoptera</taxon>
        <taxon>Dictyoptera</taxon>
        <taxon>Blattodea</taxon>
        <taxon>Blaberoidea</taxon>
        <taxon>Blaberidae</taxon>
        <taxon>Diplopterinae</taxon>
        <taxon>Diploptera</taxon>
    </lineage>
</organism>
<evidence type="ECO:0000313" key="5">
    <source>
        <dbReference type="Proteomes" id="UP001233999"/>
    </source>
</evidence>
<dbReference type="PROSITE" id="PS01209">
    <property type="entry name" value="LDLRA_1"/>
    <property type="match status" value="1"/>
</dbReference>
<keyword evidence="5" id="KW-1185">Reference proteome</keyword>
<dbReference type="InterPro" id="IPR036055">
    <property type="entry name" value="LDL_receptor-like_sf"/>
</dbReference>
<sequence length="133" mass="14573">GSLDYISVECHSSGECIAIYNACDGIPQCADGSDEALELDCPDLGRTLIDGVTGTTQQIPTLSAASVNKQGEGPVIPTYQQPQQQQKSINQQQLLNQPVSDYNTGYRQQQQHPWAQPQLQQIQQYGGIFFISM</sequence>
<name>A0AAD8ALW7_DIPPU</name>